<feature type="transmembrane region" description="Helical" evidence="1">
    <location>
        <begin position="270"/>
        <end position="290"/>
    </location>
</feature>
<evidence type="ECO:0000256" key="1">
    <source>
        <dbReference type="SAM" id="Phobius"/>
    </source>
</evidence>
<dbReference type="EMBL" id="CDMC01000005">
    <property type="protein sequence ID" value="CEL06250.1"/>
    <property type="molecule type" value="Genomic_DNA"/>
</dbReference>
<feature type="transmembrane region" description="Helical" evidence="1">
    <location>
        <begin position="40"/>
        <end position="59"/>
    </location>
</feature>
<sequence>MIRLSTENALRAVVGAFFLSCTFIVTSYSTTFAFDQPFHTAVLACFLSGVSILILSRFADRISNVSLPTDKYSAVPLSELDTTFGALPANGLDNHGPSTHDRLSLRWWLKVGVLSGIACARIALFRSSTENIECAPTGYTYLVPFLVAVYDSWRNQRAAICWARPSGPQNALVHAFISLASRVRYLTLQSRLRYVISATFLVFSGIILASFKGDQSTYICPIVSGEHTRQQTFGYLSLLLDFLIITGSAELSSEGGRPGDGNRKQGLISWGYGLLGVALFWIPWVVYLTVKNGGGTFATSNYLRSAWGQAALVAIAITSASQMLPQYGMVGLCVLGGFIASYFNLLSTIVNGQEPFPLIHPSHAFAALFFCSIGGLIFLFSRTASDDEPQFLTRLNWVLRFVIVTLFGIGLFWIFSQPSISHLHPIELLIHEAGENHDTWLRTAKESIGLAEAVQHYQVKYGQHPPPYVFWSSFMGFVLIALEILTNGMTTP</sequence>
<keyword evidence="3" id="KW-1185">Reference proteome</keyword>
<feature type="transmembrane region" description="Helical" evidence="1">
    <location>
        <begin position="12"/>
        <end position="34"/>
    </location>
</feature>
<keyword evidence="1" id="KW-0812">Transmembrane</keyword>
<feature type="transmembrane region" description="Helical" evidence="1">
    <location>
        <begin position="365"/>
        <end position="385"/>
    </location>
</feature>
<feature type="transmembrane region" description="Helical" evidence="1">
    <location>
        <begin position="397"/>
        <end position="415"/>
    </location>
</feature>
<feature type="transmembrane region" description="Helical" evidence="1">
    <location>
        <begin position="302"/>
        <end position="320"/>
    </location>
</feature>
<feature type="transmembrane region" description="Helical" evidence="1">
    <location>
        <begin position="327"/>
        <end position="345"/>
    </location>
</feature>
<proteinExistence type="predicted"/>
<feature type="transmembrane region" description="Helical" evidence="1">
    <location>
        <begin position="192"/>
        <end position="211"/>
    </location>
</feature>
<dbReference type="OrthoDB" id="10611310at2759"/>
<dbReference type="AlphaFoldDB" id="A0A0U5CAI2"/>
<organism evidence="2 3">
    <name type="scientific">Aspergillus calidoustus</name>
    <dbReference type="NCBI Taxonomy" id="454130"/>
    <lineage>
        <taxon>Eukaryota</taxon>
        <taxon>Fungi</taxon>
        <taxon>Dikarya</taxon>
        <taxon>Ascomycota</taxon>
        <taxon>Pezizomycotina</taxon>
        <taxon>Eurotiomycetes</taxon>
        <taxon>Eurotiomycetidae</taxon>
        <taxon>Eurotiales</taxon>
        <taxon>Aspergillaceae</taxon>
        <taxon>Aspergillus</taxon>
        <taxon>Aspergillus subgen. Nidulantes</taxon>
    </lineage>
</organism>
<dbReference type="STRING" id="454130.A0A0U5CAI2"/>
<keyword evidence="1" id="KW-1133">Transmembrane helix</keyword>
<feature type="transmembrane region" description="Helical" evidence="1">
    <location>
        <begin position="231"/>
        <end position="249"/>
    </location>
</feature>
<dbReference type="Proteomes" id="UP000054771">
    <property type="component" value="Unassembled WGS sequence"/>
</dbReference>
<protein>
    <submittedName>
        <fullName evidence="2">Uncharacterized protein</fullName>
    </submittedName>
</protein>
<name>A0A0U5CAI2_ASPCI</name>
<accession>A0A0U5CAI2</accession>
<evidence type="ECO:0000313" key="3">
    <source>
        <dbReference type="Proteomes" id="UP000054771"/>
    </source>
</evidence>
<feature type="transmembrane region" description="Helical" evidence="1">
    <location>
        <begin position="468"/>
        <end position="486"/>
    </location>
</feature>
<reference evidence="3" key="1">
    <citation type="journal article" date="2016" name="Genome Announc.">
        <title>Draft genome sequences of fungus Aspergillus calidoustus.</title>
        <authorList>
            <person name="Horn F."/>
            <person name="Linde J."/>
            <person name="Mattern D.J."/>
            <person name="Walther G."/>
            <person name="Guthke R."/>
            <person name="Scherlach K."/>
            <person name="Martin K."/>
            <person name="Brakhage A.A."/>
            <person name="Petzke L."/>
            <person name="Valiante V."/>
        </authorList>
    </citation>
    <scope>NUCLEOTIDE SEQUENCE [LARGE SCALE GENOMIC DNA]</scope>
    <source>
        <strain evidence="3">SF006504</strain>
    </source>
</reference>
<gene>
    <name evidence="2" type="ORF">ASPCAL07357</name>
</gene>
<evidence type="ECO:0000313" key="2">
    <source>
        <dbReference type="EMBL" id="CEL06250.1"/>
    </source>
</evidence>
<keyword evidence="1" id="KW-0472">Membrane</keyword>